<dbReference type="InterPro" id="IPR053134">
    <property type="entry name" value="RNA-dir_DNA_polymerase"/>
</dbReference>
<sequence>MPKGQFVSYLKARKMIYKGCFYHLVSVRDVDSETPSLESVPIVNVFLEVFPDDLPGVPSEKEIDFGIDLLPDTQHIYIRPYRMALVELKDLKEQLQYLLDKGFIRPSISPWGAPVLFVRNKDGFLCMCIDYQQLNKVTIKNKYPLPWIDDLFDQLQGASYFSKIDLRSGYHQFKVKEADISKMAFRTRYGHYEFLVMSFGLTNAPAAFMDHMNRVFRQYLDMFMIVFIDDILIYSRSENEHIDHFIIVLHILKDQQLFAKFSKCEFLLRSMAFLSHIISIKGIKKDPIKPNVVKS</sequence>
<gene>
    <name evidence="2" type="ORF">MTR67_039276</name>
</gene>
<dbReference type="SUPFAM" id="SSF56672">
    <property type="entry name" value="DNA/RNA polymerases"/>
    <property type="match status" value="1"/>
</dbReference>
<dbReference type="Gene3D" id="3.10.10.10">
    <property type="entry name" value="HIV Type 1 Reverse Transcriptase, subunit A, domain 1"/>
    <property type="match status" value="1"/>
</dbReference>
<dbReference type="InterPro" id="IPR000477">
    <property type="entry name" value="RT_dom"/>
</dbReference>
<keyword evidence="3" id="KW-1185">Reference proteome</keyword>
<name>A0AAF0UHS2_SOLVR</name>
<dbReference type="InterPro" id="IPR043502">
    <property type="entry name" value="DNA/RNA_pol_sf"/>
</dbReference>
<proteinExistence type="predicted"/>
<accession>A0AAF0UHS2</accession>
<reference evidence="2" key="1">
    <citation type="submission" date="2023-08" db="EMBL/GenBank/DDBJ databases">
        <title>A de novo genome assembly of Solanum verrucosum Schlechtendal, a Mexican diploid species geographically isolated from the other diploid A-genome species in potato relatives.</title>
        <authorList>
            <person name="Hosaka K."/>
        </authorList>
    </citation>
    <scope>NUCLEOTIDE SEQUENCE</scope>
    <source>
        <tissue evidence="2">Young leaves</tissue>
    </source>
</reference>
<dbReference type="PANTHER" id="PTHR24559:SF444">
    <property type="entry name" value="REVERSE TRANSCRIPTASE DOMAIN-CONTAINING PROTEIN"/>
    <property type="match status" value="1"/>
</dbReference>
<dbReference type="Proteomes" id="UP001234989">
    <property type="component" value="Chromosome 9"/>
</dbReference>
<dbReference type="PANTHER" id="PTHR24559">
    <property type="entry name" value="TRANSPOSON TY3-I GAG-POL POLYPROTEIN"/>
    <property type="match status" value="1"/>
</dbReference>
<dbReference type="CDD" id="cd01647">
    <property type="entry name" value="RT_LTR"/>
    <property type="match status" value="1"/>
</dbReference>
<feature type="domain" description="Reverse transcriptase" evidence="1">
    <location>
        <begin position="126"/>
        <end position="278"/>
    </location>
</feature>
<evidence type="ECO:0000313" key="3">
    <source>
        <dbReference type="Proteomes" id="UP001234989"/>
    </source>
</evidence>
<dbReference type="AlphaFoldDB" id="A0AAF0UHS2"/>
<evidence type="ECO:0000313" key="2">
    <source>
        <dbReference type="EMBL" id="WMV45891.1"/>
    </source>
</evidence>
<dbReference type="InterPro" id="IPR043128">
    <property type="entry name" value="Rev_trsase/Diguanyl_cyclase"/>
</dbReference>
<evidence type="ECO:0000259" key="1">
    <source>
        <dbReference type="Pfam" id="PF00078"/>
    </source>
</evidence>
<dbReference type="Gene3D" id="3.30.70.270">
    <property type="match status" value="1"/>
</dbReference>
<dbReference type="Pfam" id="PF00078">
    <property type="entry name" value="RVT_1"/>
    <property type="match status" value="1"/>
</dbReference>
<protein>
    <recommendedName>
        <fullName evidence="1">Reverse transcriptase domain-containing protein</fullName>
    </recommendedName>
</protein>
<organism evidence="2 3">
    <name type="scientific">Solanum verrucosum</name>
    <dbReference type="NCBI Taxonomy" id="315347"/>
    <lineage>
        <taxon>Eukaryota</taxon>
        <taxon>Viridiplantae</taxon>
        <taxon>Streptophyta</taxon>
        <taxon>Embryophyta</taxon>
        <taxon>Tracheophyta</taxon>
        <taxon>Spermatophyta</taxon>
        <taxon>Magnoliopsida</taxon>
        <taxon>eudicotyledons</taxon>
        <taxon>Gunneridae</taxon>
        <taxon>Pentapetalae</taxon>
        <taxon>asterids</taxon>
        <taxon>lamiids</taxon>
        <taxon>Solanales</taxon>
        <taxon>Solanaceae</taxon>
        <taxon>Solanoideae</taxon>
        <taxon>Solaneae</taxon>
        <taxon>Solanum</taxon>
    </lineage>
</organism>
<dbReference type="EMBL" id="CP133620">
    <property type="protein sequence ID" value="WMV45891.1"/>
    <property type="molecule type" value="Genomic_DNA"/>
</dbReference>